<name>A0A1G1SDY5_ENTFL</name>
<evidence type="ECO:0000313" key="3">
    <source>
        <dbReference type="EMBL" id="STP66920.1"/>
    </source>
</evidence>
<dbReference type="InterPro" id="IPR018392">
    <property type="entry name" value="LysM"/>
</dbReference>
<evidence type="ECO:0000259" key="1">
    <source>
        <dbReference type="PROSITE" id="PS51782"/>
    </source>
</evidence>
<evidence type="ECO:0000313" key="6">
    <source>
        <dbReference type="Proteomes" id="UP000254396"/>
    </source>
</evidence>
<dbReference type="Pfam" id="PF01476">
    <property type="entry name" value="LysM"/>
    <property type="match status" value="1"/>
</dbReference>
<evidence type="ECO:0000313" key="7">
    <source>
        <dbReference type="Proteomes" id="UP001221642"/>
    </source>
</evidence>
<reference evidence="2 5" key="1">
    <citation type="submission" date="2018-04" db="EMBL/GenBank/DDBJ databases">
        <authorList>
            <person name="Van Tyne D."/>
        </authorList>
    </citation>
    <scope>NUCLEOTIDE SEQUENCE [LARGE SCALE GENOMIC DNA]</scope>
    <source>
        <strain evidence="2 5">B2535</strain>
    </source>
</reference>
<dbReference type="AlphaFoldDB" id="A0A1G1SDY5"/>
<proteinExistence type="predicted"/>
<dbReference type="SMART" id="SM00257">
    <property type="entry name" value="LysM"/>
    <property type="match status" value="1"/>
</dbReference>
<dbReference type="Pfam" id="PF21821">
    <property type="entry name" value="Dit_like"/>
    <property type="match status" value="1"/>
</dbReference>
<dbReference type="EMBL" id="UGIX01000001">
    <property type="protein sequence ID" value="STP66920.1"/>
    <property type="molecule type" value="Genomic_DNA"/>
</dbReference>
<accession>A0A1G1SDY5</accession>
<evidence type="ECO:0000313" key="5">
    <source>
        <dbReference type="Proteomes" id="UP000244140"/>
    </source>
</evidence>
<dbReference type="SUPFAM" id="SSF54106">
    <property type="entry name" value="LysM domain"/>
    <property type="match status" value="1"/>
</dbReference>
<dbReference type="InterPro" id="IPR036779">
    <property type="entry name" value="LysM_dom_sf"/>
</dbReference>
<dbReference type="EMBL" id="PZZH01000001">
    <property type="protein sequence ID" value="PTN77590.1"/>
    <property type="molecule type" value="Genomic_DNA"/>
</dbReference>
<dbReference type="Proteomes" id="UP001221642">
    <property type="component" value="Chromosome"/>
</dbReference>
<dbReference type="Gene3D" id="3.10.350.10">
    <property type="entry name" value="LysM domain"/>
    <property type="match status" value="1"/>
</dbReference>
<gene>
    <name evidence="2" type="ORF">DAI13_07470</name>
    <name evidence="3" type="ORF">NCTC13379_02347</name>
    <name evidence="4" type="ORF">P0D81_09710</name>
</gene>
<protein>
    <submittedName>
        <fullName evidence="4">LysM peptidoglycan-binding domain-containing protein</fullName>
    </submittedName>
    <submittedName>
        <fullName evidence="2">Peptidoglycan-binding protein LysM</fullName>
    </submittedName>
</protein>
<dbReference type="InterPro" id="IPR048494">
    <property type="entry name" value="Dit-like_N"/>
</dbReference>
<feature type="domain" description="LysM" evidence="1">
    <location>
        <begin position="141"/>
        <end position="185"/>
    </location>
</feature>
<evidence type="ECO:0000313" key="2">
    <source>
        <dbReference type="EMBL" id="PTN77590.1"/>
    </source>
</evidence>
<dbReference type="EMBL" id="CP119159">
    <property type="protein sequence ID" value="WEH21349.1"/>
    <property type="molecule type" value="Genomic_DNA"/>
</dbReference>
<dbReference type="Proteomes" id="UP000244140">
    <property type="component" value="Unassembled WGS sequence"/>
</dbReference>
<dbReference type="RefSeq" id="WP_002386767.1">
    <property type="nucleotide sequence ID" value="NZ_AP018538.1"/>
</dbReference>
<dbReference type="CDD" id="cd00118">
    <property type="entry name" value="LysM"/>
    <property type="match status" value="1"/>
</dbReference>
<reference evidence="3 6" key="2">
    <citation type="submission" date="2018-06" db="EMBL/GenBank/DDBJ databases">
        <authorList>
            <consortium name="Pathogen Informatics"/>
            <person name="Doyle S."/>
        </authorList>
    </citation>
    <scope>NUCLEOTIDE SEQUENCE [LARGE SCALE GENOMIC DNA]</scope>
    <source>
        <strain evidence="3 6">NCTC13379</strain>
    </source>
</reference>
<reference evidence="4 7" key="3">
    <citation type="submission" date="2023-02" db="EMBL/GenBank/DDBJ databases">
        <title>Results of the 2020 Genomic Proficiency Test for the network of European Union Reference Laboratory for Antimicrobial Resistance assessing whole genome sequencing capacities.</title>
        <authorList>
            <person name="Hoffmann M."/>
            <person name="Luo Y."/>
            <person name="Sorensen L.H."/>
            <person name="Pedersen S.K."/>
            <person name="Hendriksen R.S."/>
        </authorList>
    </citation>
    <scope>NUCLEOTIDE SEQUENCE [LARGE SCALE GENOMIC DNA]</scope>
    <source>
        <strain evidence="4 7">GENOMIC22-006</strain>
    </source>
</reference>
<evidence type="ECO:0000313" key="4">
    <source>
        <dbReference type="EMBL" id="WEH21349.1"/>
    </source>
</evidence>
<sequence>MGYIQSGKSKVEIVNVSETVTSAANVSQYPVESGAPITDNMMYTGGPVTISGWILAKNGNAAEQAYNTLVAWQKDVRWIVYRGRSYFKNAVIQDISKGYDTVENGFTITITLQPIRVAKTIWEKIPQPPVAKQPSKPSNAVYVTVQPGNTYWGWWQQYGTSIQQLRDWNKWPDRFIPIGARARVK</sequence>
<organism evidence="2 5">
    <name type="scientific">Enterococcus faecalis</name>
    <name type="common">Streptococcus faecalis</name>
    <dbReference type="NCBI Taxonomy" id="1351"/>
    <lineage>
        <taxon>Bacteria</taxon>
        <taxon>Bacillati</taxon>
        <taxon>Bacillota</taxon>
        <taxon>Bacilli</taxon>
        <taxon>Lactobacillales</taxon>
        <taxon>Enterococcaceae</taxon>
        <taxon>Enterococcus</taxon>
    </lineage>
</organism>
<dbReference type="Proteomes" id="UP000254396">
    <property type="component" value="Unassembled WGS sequence"/>
</dbReference>
<dbReference type="PROSITE" id="PS51782">
    <property type="entry name" value="LYSM"/>
    <property type="match status" value="1"/>
</dbReference>